<evidence type="ECO:0008006" key="7">
    <source>
        <dbReference type="Google" id="ProtNLM"/>
    </source>
</evidence>
<evidence type="ECO:0000256" key="3">
    <source>
        <dbReference type="ARBA" id="ARBA00022777"/>
    </source>
</evidence>
<evidence type="ECO:0000259" key="5">
    <source>
        <dbReference type="Pfam" id="PF02782"/>
    </source>
</evidence>
<dbReference type="Pfam" id="PF00370">
    <property type="entry name" value="FGGY_N"/>
    <property type="match status" value="1"/>
</dbReference>
<protein>
    <recommendedName>
        <fullName evidence="7">Carbohydrate kinase FGGY N-terminal domain-containing protein</fullName>
    </recommendedName>
</protein>
<dbReference type="PIRSF" id="PIRSF000538">
    <property type="entry name" value="GlpK"/>
    <property type="match status" value="1"/>
</dbReference>
<dbReference type="PANTHER" id="PTHR10196:SF57">
    <property type="entry name" value="XYLULOSE KINASE"/>
    <property type="match status" value="1"/>
</dbReference>
<proteinExistence type="inferred from homology"/>
<dbReference type="SUPFAM" id="SSF53067">
    <property type="entry name" value="Actin-like ATPase domain"/>
    <property type="match status" value="2"/>
</dbReference>
<dbReference type="AlphaFoldDB" id="A0A381P1X9"/>
<feature type="domain" description="Carbohydrate kinase FGGY C-terminal" evidence="5">
    <location>
        <begin position="314"/>
        <end position="491"/>
    </location>
</feature>
<dbReference type="InterPro" id="IPR018484">
    <property type="entry name" value="FGGY_N"/>
</dbReference>
<dbReference type="InterPro" id="IPR018485">
    <property type="entry name" value="FGGY_C"/>
</dbReference>
<keyword evidence="2" id="KW-0808">Transferase</keyword>
<organism evidence="6">
    <name type="scientific">marine metagenome</name>
    <dbReference type="NCBI Taxonomy" id="408172"/>
    <lineage>
        <taxon>unclassified sequences</taxon>
        <taxon>metagenomes</taxon>
        <taxon>ecological metagenomes</taxon>
    </lineage>
</organism>
<sequence length="536" mass="57881">MALYLGLDSSTQSLTALVLEVEHDGHGRSDEPPRKSLVFEHSISFDENLPLYGTRHGVLPSEDPSVAVSSPLMWAEALDQMFETIAASSLDLSQLAAIAGSAQQHGSVYLGPRATEVIAGLVPSCPLVEQLEVTTSGNKEAPKKSVLSRQVSPIWMDSSTTEECREITGAIGDADQLAQLTGSRAFERFTGPQIRKFYKHDPEGWEATDRVHMVSSFMASLLAGAHAPLDPGDASGMNLMDLRTRDWSLEMLEATAPKLAAKLPPIVPSSTIVGTLAPYWQHRFGFPPAKVVAWSGDNPCSLVGTGLIREGQIAVSLGTSDTLFGLMREPRVDRTGTGHVFGSPTGDYMGLTCFLNGSLAREQVRNEHSLDWKGFSEMLRATPPGNNGSIMFPWFEAEITPDVRTPGVRRVDLSAGDTARNVRAVVEAQMMALANHSRWMGVDVDVIHATGGAAVNTDILQVLADVFEAKVRRFKVTNSACLGAALRAYHAEATANGSGLSWEKVVDGIAVPIAESPIMPKQSSVKTYTRLRRRYA</sequence>
<evidence type="ECO:0000313" key="6">
    <source>
        <dbReference type="EMBL" id="SUZ60504.1"/>
    </source>
</evidence>
<dbReference type="GO" id="GO:0005997">
    <property type="term" value="P:xylulose metabolic process"/>
    <property type="evidence" value="ECO:0007669"/>
    <property type="project" value="TreeGrafter"/>
</dbReference>
<dbReference type="GO" id="GO:0005829">
    <property type="term" value="C:cytosol"/>
    <property type="evidence" value="ECO:0007669"/>
    <property type="project" value="TreeGrafter"/>
</dbReference>
<reference evidence="6" key="1">
    <citation type="submission" date="2018-05" db="EMBL/GenBank/DDBJ databases">
        <authorList>
            <person name="Lanie J.A."/>
            <person name="Ng W.-L."/>
            <person name="Kazmierczak K.M."/>
            <person name="Andrzejewski T.M."/>
            <person name="Davidsen T.M."/>
            <person name="Wayne K.J."/>
            <person name="Tettelin H."/>
            <person name="Glass J.I."/>
            <person name="Rusch D."/>
            <person name="Podicherti R."/>
            <person name="Tsui H.-C.T."/>
            <person name="Winkler M.E."/>
        </authorList>
    </citation>
    <scope>NUCLEOTIDE SEQUENCE</scope>
</reference>
<feature type="non-terminal residue" evidence="6">
    <location>
        <position position="1"/>
    </location>
</feature>
<dbReference type="PANTHER" id="PTHR10196">
    <property type="entry name" value="SUGAR KINASE"/>
    <property type="match status" value="1"/>
</dbReference>
<feature type="non-terminal residue" evidence="6">
    <location>
        <position position="536"/>
    </location>
</feature>
<accession>A0A381P1X9</accession>
<evidence type="ECO:0000256" key="2">
    <source>
        <dbReference type="ARBA" id="ARBA00022679"/>
    </source>
</evidence>
<dbReference type="InterPro" id="IPR042024">
    <property type="entry name" value="D-XK_euk"/>
</dbReference>
<dbReference type="InterPro" id="IPR043129">
    <property type="entry name" value="ATPase_NBD"/>
</dbReference>
<dbReference type="GO" id="GO:0004856">
    <property type="term" value="F:D-xylulokinase activity"/>
    <property type="evidence" value="ECO:0007669"/>
    <property type="project" value="InterPro"/>
</dbReference>
<feature type="domain" description="Carbohydrate kinase FGGY N-terminal" evidence="4">
    <location>
        <begin position="154"/>
        <end position="304"/>
    </location>
</feature>
<dbReference type="GO" id="GO:0042732">
    <property type="term" value="P:D-xylose metabolic process"/>
    <property type="evidence" value="ECO:0007669"/>
    <property type="project" value="InterPro"/>
</dbReference>
<dbReference type="EMBL" id="UINC01000747">
    <property type="protein sequence ID" value="SUZ60504.1"/>
    <property type="molecule type" value="Genomic_DNA"/>
</dbReference>
<dbReference type="InterPro" id="IPR000577">
    <property type="entry name" value="Carb_kinase_FGGY"/>
</dbReference>
<gene>
    <name evidence="6" type="ORF">METZ01_LOCUS13358</name>
</gene>
<comment type="similarity">
    <text evidence="1">Belongs to the FGGY kinase family.</text>
</comment>
<keyword evidence="3" id="KW-0418">Kinase</keyword>
<dbReference type="Pfam" id="PF02782">
    <property type="entry name" value="FGGY_C"/>
    <property type="match status" value="1"/>
</dbReference>
<dbReference type="CDD" id="cd07776">
    <property type="entry name" value="ASKHA_NBD_FGGY_SpXK-like"/>
    <property type="match status" value="1"/>
</dbReference>
<name>A0A381P1X9_9ZZZZ</name>
<evidence type="ECO:0000256" key="1">
    <source>
        <dbReference type="ARBA" id="ARBA00009156"/>
    </source>
</evidence>
<evidence type="ECO:0000259" key="4">
    <source>
        <dbReference type="Pfam" id="PF00370"/>
    </source>
</evidence>
<dbReference type="Gene3D" id="3.30.420.40">
    <property type="match status" value="2"/>
</dbReference>